<dbReference type="SMART" id="SM00382">
    <property type="entry name" value="AAA"/>
    <property type="match status" value="1"/>
</dbReference>
<evidence type="ECO:0000256" key="1">
    <source>
        <dbReference type="RuleBase" id="RU003651"/>
    </source>
</evidence>
<comment type="similarity">
    <text evidence="1">Belongs to the AAA ATPase family.</text>
</comment>
<dbReference type="InterPro" id="IPR003960">
    <property type="entry name" value="ATPase_AAA_CS"/>
</dbReference>
<dbReference type="EMBL" id="AONQ01000070">
    <property type="protein sequence ID" value="EME68315.1"/>
    <property type="molecule type" value="Genomic_DNA"/>
</dbReference>
<evidence type="ECO:0000259" key="3">
    <source>
        <dbReference type="SMART" id="SM00382"/>
    </source>
</evidence>
<reference evidence="4 5" key="1">
    <citation type="journal article" date="2014" name="Genome Announc.">
        <title>Draft Genome Sequence of Magnetospirillum sp. Strain SO-1, a Freshwater Magnetotactic Bacterium Isolated from the Ol'khovka River, Russia.</title>
        <authorList>
            <person name="Grouzdev D.S."/>
            <person name="Dziuba M.V."/>
            <person name="Sukhacheva M.S."/>
            <person name="Mardanov A.V."/>
            <person name="Beletskiy A.V."/>
            <person name="Kuznetsov B.B."/>
            <person name="Skryabin K.G."/>
        </authorList>
    </citation>
    <scope>NUCLEOTIDE SEQUENCE [LARGE SCALE GENOMIC DNA]</scope>
    <source>
        <strain evidence="4 5">SO-1</strain>
    </source>
</reference>
<dbReference type="Gene3D" id="1.20.58.760">
    <property type="entry name" value="Peptidase M41"/>
    <property type="match status" value="1"/>
</dbReference>
<dbReference type="OrthoDB" id="9809379at2"/>
<keyword evidence="4" id="KW-0378">Hydrolase</keyword>
<dbReference type="PATRIC" id="fig|1244869.3.peg.3784"/>
<dbReference type="Gene3D" id="3.40.50.300">
    <property type="entry name" value="P-loop containing nucleotide triphosphate hydrolases"/>
    <property type="match status" value="1"/>
</dbReference>
<dbReference type="Pfam" id="PF00004">
    <property type="entry name" value="AAA"/>
    <property type="match status" value="1"/>
</dbReference>
<dbReference type="SUPFAM" id="SSF140990">
    <property type="entry name" value="FtsH protease domain-like"/>
    <property type="match status" value="1"/>
</dbReference>
<sequence>MKSPRPSKKHGFATQMDQADHPNQIDPGEPLPQPRDPAALLADRMLDIALTANPTALEVAKQQGTAVVVTAPAPWIKAIAKSWSAKLLGGRQMTNGDSPSASDFRWYDPKDPPYVAYVRSEEYAPRKSAEGSSTAVATTLMHNGRIAGFAADPASQLPSALLDAADATLTVQPPDKTLIIEVIAELTGTTAIEEISDAIATKVGPDDLRLTLRPGQDASNAIHRLKALIEGRRKPPTLTLDMLGGMDEAVTWGQALARDLSDYIDGALTWSDIDRGVLLSGPPGTGKTTFARALAGSCGVPLIAASLGEWQSSGHLGDLLKSMRKTFEEARAAAPCIILVDEIDGFGDRANLNSGHKDYSVQVINGFLELLDGVTSREGVVVIGATNLPGRIDPAITRSGRLDRHIVISLPDEDGLRQIMRHHLAGDLPGADLSIAAKLALGGSGADVARWVRGAKRRGRQAARSLSLDDLVLEIRGNAPTMSNTALRRCAVHEAGHAIAISHFHSNTLQYVSIRQTTTTGGGVMSLRPELDLATSEDIDCLLTILLAGRAAEEVILGTVSSGAGGGTESDIAKATLAATSAITALGLSGAATPVWSGMPTPESIDLLLIRRPDIARQLEDRLDRAYAVAKELILANADAVLRIVDRLIEVEIMTGEEVAALLPTPAPQIQEVG</sequence>
<dbReference type="GO" id="GO:0030163">
    <property type="term" value="P:protein catabolic process"/>
    <property type="evidence" value="ECO:0007669"/>
    <property type="project" value="TreeGrafter"/>
</dbReference>
<dbReference type="RefSeq" id="WP_008620692.1">
    <property type="nucleotide sequence ID" value="NZ_AONQ01000070.1"/>
</dbReference>
<dbReference type="PANTHER" id="PTHR23076:SF97">
    <property type="entry name" value="ATP-DEPENDENT ZINC METALLOPROTEASE YME1L1"/>
    <property type="match status" value="1"/>
</dbReference>
<dbReference type="STRING" id="1244869.H261_18934"/>
<feature type="region of interest" description="Disordered" evidence="2">
    <location>
        <begin position="1"/>
        <end position="36"/>
    </location>
</feature>
<feature type="domain" description="AAA+ ATPase" evidence="3">
    <location>
        <begin position="273"/>
        <end position="412"/>
    </location>
</feature>
<dbReference type="InterPro" id="IPR003959">
    <property type="entry name" value="ATPase_AAA_core"/>
</dbReference>
<dbReference type="InterPro" id="IPR037219">
    <property type="entry name" value="Peptidase_M41-like"/>
</dbReference>
<dbReference type="InterPro" id="IPR000642">
    <property type="entry name" value="Peptidase_M41"/>
</dbReference>
<keyword evidence="4" id="KW-0645">Protease</keyword>
<dbReference type="PROSITE" id="PS00674">
    <property type="entry name" value="AAA"/>
    <property type="match status" value="1"/>
</dbReference>
<dbReference type="InterPro" id="IPR027417">
    <property type="entry name" value="P-loop_NTPase"/>
</dbReference>
<dbReference type="CDD" id="cd19481">
    <property type="entry name" value="RecA-like_protease"/>
    <property type="match status" value="1"/>
</dbReference>
<dbReference type="GO" id="GO:0006508">
    <property type="term" value="P:proteolysis"/>
    <property type="evidence" value="ECO:0007669"/>
    <property type="project" value="UniProtKB-KW"/>
</dbReference>
<dbReference type="InterPro" id="IPR003593">
    <property type="entry name" value="AAA+_ATPase"/>
</dbReference>
<organism evidence="4 5">
    <name type="scientific">Paramagnetospirillum caucaseum</name>
    <dbReference type="NCBI Taxonomy" id="1244869"/>
    <lineage>
        <taxon>Bacteria</taxon>
        <taxon>Pseudomonadati</taxon>
        <taxon>Pseudomonadota</taxon>
        <taxon>Alphaproteobacteria</taxon>
        <taxon>Rhodospirillales</taxon>
        <taxon>Magnetospirillaceae</taxon>
        <taxon>Paramagnetospirillum</taxon>
    </lineage>
</organism>
<dbReference type="GO" id="GO:0005524">
    <property type="term" value="F:ATP binding"/>
    <property type="evidence" value="ECO:0007669"/>
    <property type="project" value="UniProtKB-KW"/>
</dbReference>
<evidence type="ECO:0000256" key="2">
    <source>
        <dbReference type="SAM" id="MobiDB-lite"/>
    </source>
</evidence>
<gene>
    <name evidence="4" type="ORF">H261_18934</name>
</gene>
<comment type="caution">
    <text evidence="4">The sequence shown here is derived from an EMBL/GenBank/DDBJ whole genome shotgun (WGS) entry which is preliminary data.</text>
</comment>
<dbReference type="GO" id="GO:0005886">
    <property type="term" value="C:plasma membrane"/>
    <property type="evidence" value="ECO:0007669"/>
    <property type="project" value="TreeGrafter"/>
</dbReference>
<accession>M2Z1Y4</accession>
<dbReference type="eggNOG" id="COG0465">
    <property type="taxonomic scope" value="Bacteria"/>
</dbReference>
<proteinExistence type="inferred from homology"/>
<name>M2Z1Y4_9PROT</name>
<dbReference type="PANTHER" id="PTHR23076">
    <property type="entry name" value="METALLOPROTEASE M41 FTSH"/>
    <property type="match status" value="1"/>
</dbReference>
<feature type="compositionally biased region" description="Basic residues" evidence="2">
    <location>
        <begin position="1"/>
        <end position="11"/>
    </location>
</feature>
<evidence type="ECO:0000313" key="5">
    <source>
        <dbReference type="Proteomes" id="UP000011744"/>
    </source>
</evidence>
<evidence type="ECO:0000313" key="4">
    <source>
        <dbReference type="EMBL" id="EME68315.1"/>
    </source>
</evidence>
<keyword evidence="5" id="KW-1185">Reference proteome</keyword>
<dbReference type="GO" id="GO:0016887">
    <property type="term" value="F:ATP hydrolysis activity"/>
    <property type="evidence" value="ECO:0007669"/>
    <property type="project" value="InterPro"/>
</dbReference>
<dbReference type="Proteomes" id="UP000011744">
    <property type="component" value="Unassembled WGS sequence"/>
</dbReference>
<keyword evidence="1" id="KW-0067">ATP-binding</keyword>
<dbReference type="Pfam" id="PF01434">
    <property type="entry name" value="Peptidase_M41"/>
    <property type="match status" value="1"/>
</dbReference>
<protein>
    <submittedName>
        <fullName evidence="4">ATP-dependent Zn protease</fullName>
    </submittedName>
</protein>
<dbReference type="AlphaFoldDB" id="M2Z1Y4"/>
<keyword evidence="1" id="KW-0547">Nucleotide-binding</keyword>
<dbReference type="GO" id="GO:0004222">
    <property type="term" value="F:metalloendopeptidase activity"/>
    <property type="evidence" value="ECO:0007669"/>
    <property type="project" value="InterPro"/>
</dbReference>
<dbReference type="GO" id="GO:0004176">
    <property type="term" value="F:ATP-dependent peptidase activity"/>
    <property type="evidence" value="ECO:0007669"/>
    <property type="project" value="InterPro"/>
</dbReference>
<dbReference type="SUPFAM" id="SSF52540">
    <property type="entry name" value="P-loop containing nucleoside triphosphate hydrolases"/>
    <property type="match status" value="1"/>
</dbReference>